<evidence type="ECO:0000313" key="2">
    <source>
        <dbReference type="EMBL" id="KAL1374460.1"/>
    </source>
</evidence>
<name>A0ABD1CDR3_CULPP</name>
<dbReference type="PROSITE" id="PS50181">
    <property type="entry name" value="FBOX"/>
    <property type="match status" value="1"/>
</dbReference>
<gene>
    <name evidence="2" type="ORF">pipiens_018083</name>
</gene>
<dbReference type="InterPro" id="IPR032675">
    <property type="entry name" value="LRR_dom_sf"/>
</dbReference>
<organism evidence="2 3">
    <name type="scientific">Culex pipiens pipiens</name>
    <name type="common">Northern house mosquito</name>
    <dbReference type="NCBI Taxonomy" id="38569"/>
    <lineage>
        <taxon>Eukaryota</taxon>
        <taxon>Metazoa</taxon>
        <taxon>Ecdysozoa</taxon>
        <taxon>Arthropoda</taxon>
        <taxon>Hexapoda</taxon>
        <taxon>Insecta</taxon>
        <taxon>Pterygota</taxon>
        <taxon>Neoptera</taxon>
        <taxon>Endopterygota</taxon>
        <taxon>Diptera</taxon>
        <taxon>Nematocera</taxon>
        <taxon>Culicoidea</taxon>
        <taxon>Culicidae</taxon>
        <taxon>Culicinae</taxon>
        <taxon>Culicini</taxon>
        <taxon>Culex</taxon>
        <taxon>Culex</taxon>
    </lineage>
</organism>
<sequence length="364" mass="42104">MEDERMDEFQIDDFPNEILGMILDRLPFADLLRASHVCRRWSAVVATFCSHRVLLRIRTNERVEMLSRFRHPKHVAINFELGFVLHRVMEWVRWLRDVGSTLETLDITVGNLNLLEEVELTNLVELELSIGRYVELEMYDTEQVDLLNQFLGCLKRLKVAVISASGRVMSKISRCIYSLRNIEYLTLSPTSRYAVQIADLCVMANLDQLKILDCGVVDYPPEISIRSLPMRLEALTLNELDVRDVSRLQMLFHNVLNLEIIQPISGDCLHQIAISWPTLDRLSIKVTRLAGVTQDLRRLPDLRTLVLHHVGQRAFSLRSSFRLLNSLLRIRSLEMLVIFGHGDFSVPDRNPSCEIFLNDRQLSR</sequence>
<dbReference type="AlphaFoldDB" id="A0ABD1CDR3"/>
<dbReference type="Pfam" id="PF00646">
    <property type="entry name" value="F-box"/>
    <property type="match status" value="1"/>
</dbReference>
<dbReference type="InterPro" id="IPR036047">
    <property type="entry name" value="F-box-like_dom_sf"/>
</dbReference>
<evidence type="ECO:0000259" key="1">
    <source>
        <dbReference type="PROSITE" id="PS50181"/>
    </source>
</evidence>
<dbReference type="EMBL" id="JBEHCU010013352">
    <property type="protein sequence ID" value="KAL1374460.1"/>
    <property type="molecule type" value="Genomic_DNA"/>
</dbReference>
<dbReference type="Proteomes" id="UP001562425">
    <property type="component" value="Unassembled WGS sequence"/>
</dbReference>
<comment type="caution">
    <text evidence="2">The sequence shown here is derived from an EMBL/GenBank/DDBJ whole genome shotgun (WGS) entry which is preliminary data.</text>
</comment>
<protein>
    <recommendedName>
        <fullName evidence="1">F-box domain-containing protein</fullName>
    </recommendedName>
</protein>
<dbReference type="SUPFAM" id="SSF52058">
    <property type="entry name" value="L domain-like"/>
    <property type="match status" value="1"/>
</dbReference>
<feature type="domain" description="F-box" evidence="1">
    <location>
        <begin position="8"/>
        <end position="57"/>
    </location>
</feature>
<dbReference type="InterPro" id="IPR001810">
    <property type="entry name" value="F-box_dom"/>
</dbReference>
<accession>A0ABD1CDR3</accession>
<keyword evidence="3" id="KW-1185">Reference proteome</keyword>
<dbReference type="SUPFAM" id="SSF81383">
    <property type="entry name" value="F-box domain"/>
    <property type="match status" value="1"/>
</dbReference>
<dbReference type="Gene3D" id="1.20.1280.50">
    <property type="match status" value="1"/>
</dbReference>
<dbReference type="SMART" id="SM00256">
    <property type="entry name" value="FBOX"/>
    <property type="match status" value="1"/>
</dbReference>
<proteinExistence type="predicted"/>
<evidence type="ECO:0000313" key="3">
    <source>
        <dbReference type="Proteomes" id="UP001562425"/>
    </source>
</evidence>
<reference evidence="2 3" key="1">
    <citation type="submission" date="2024-05" db="EMBL/GenBank/DDBJ databases">
        <title>Culex pipiens pipiens assembly and annotation.</title>
        <authorList>
            <person name="Alout H."/>
            <person name="Durand T."/>
        </authorList>
    </citation>
    <scope>NUCLEOTIDE SEQUENCE [LARGE SCALE GENOMIC DNA]</scope>
    <source>
        <strain evidence="2">HA-2024</strain>
        <tissue evidence="2">Whole body</tissue>
    </source>
</reference>
<dbReference type="Gene3D" id="3.80.10.10">
    <property type="entry name" value="Ribonuclease Inhibitor"/>
    <property type="match status" value="1"/>
</dbReference>